<dbReference type="Gene3D" id="3.40.50.1100">
    <property type="match status" value="1"/>
</dbReference>
<dbReference type="Gramene" id="AET3Gv20766800.4">
    <property type="protein sequence ID" value="AET3Gv20766800.4"/>
    <property type="gene ID" value="AET3Gv20766800"/>
</dbReference>
<name>A0A453FSC1_AEGTS</name>
<evidence type="ECO:0008006" key="4">
    <source>
        <dbReference type="Google" id="ProtNLM"/>
    </source>
</evidence>
<reference evidence="3" key="2">
    <citation type="journal article" date="2017" name="Nat. Plants">
        <title>The Aegilops tauschii genome reveals multiple impacts of transposons.</title>
        <authorList>
            <person name="Zhao G."/>
            <person name="Zou C."/>
            <person name="Li K."/>
            <person name="Wang K."/>
            <person name="Li T."/>
            <person name="Gao L."/>
            <person name="Zhang X."/>
            <person name="Wang H."/>
            <person name="Yang Z."/>
            <person name="Liu X."/>
            <person name="Jiang W."/>
            <person name="Mao L."/>
            <person name="Kong X."/>
            <person name="Jiao Y."/>
            <person name="Jia J."/>
        </authorList>
    </citation>
    <scope>NUCLEOTIDE SEQUENCE [LARGE SCALE GENOMIC DNA]</scope>
    <source>
        <strain evidence="3">cv. AL8/78</strain>
    </source>
</reference>
<proteinExistence type="predicted"/>
<keyword evidence="3" id="KW-1185">Reference proteome</keyword>
<dbReference type="InterPro" id="IPR050214">
    <property type="entry name" value="Cys_Synth/Cystath_Beta-Synth"/>
</dbReference>
<keyword evidence="1" id="KW-0472">Membrane</keyword>
<reference evidence="2" key="5">
    <citation type="journal article" date="2021" name="G3 (Bethesda)">
        <title>Aegilops tauschii genome assembly Aet v5.0 features greater sequence contiguity and improved annotation.</title>
        <authorList>
            <person name="Wang L."/>
            <person name="Zhu T."/>
            <person name="Rodriguez J.C."/>
            <person name="Deal K.R."/>
            <person name="Dubcovsky J."/>
            <person name="McGuire P.E."/>
            <person name="Lux T."/>
            <person name="Spannagl M."/>
            <person name="Mayer K.F.X."/>
            <person name="Baldrich P."/>
            <person name="Meyers B.C."/>
            <person name="Huo N."/>
            <person name="Gu Y.Q."/>
            <person name="Zhou H."/>
            <person name="Devos K.M."/>
            <person name="Bennetzen J.L."/>
            <person name="Unver T."/>
            <person name="Budak H."/>
            <person name="Gulick P.J."/>
            <person name="Galiba G."/>
            <person name="Kalapos B."/>
            <person name="Nelson D.R."/>
            <person name="Li P."/>
            <person name="You F.M."/>
            <person name="Luo M.C."/>
            <person name="Dvorak J."/>
        </authorList>
    </citation>
    <scope>NUCLEOTIDE SEQUENCE [LARGE SCALE GENOMIC DNA]</scope>
    <source>
        <strain evidence="2">cv. AL8/78</strain>
    </source>
</reference>
<feature type="transmembrane region" description="Helical" evidence="1">
    <location>
        <begin position="12"/>
        <end position="37"/>
    </location>
</feature>
<reference evidence="3" key="1">
    <citation type="journal article" date="2014" name="Science">
        <title>Ancient hybridizations among the ancestral genomes of bread wheat.</title>
        <authorList>
            <consortium name="International Wheat Genome Sequencing Consortium,"/>
            <person name="Marcussen T."/>
            <person name="Sandve S.R."/>
            <person name="Heier L."/>
            <person name="Spannagl M."/>
            <person name="Pfeifer M."/>
            <person name="Jakobsen K.S."/>
            <person name="Wulff B.B."/>
            <person name="Steuernagel B."/>
            <person name="Mayer K.F."/>
            <person name="Olsen O.A."/>
        </authorList>
    </citation>
    <scope>NUCLEOTIDE SEQUENCE [LARGE SCALE GENOMIC DNA]</scope>
    <source>
        <strain evidence="3">cv. AL8/78</strain>
    </source>
</reference>
<sequence>GSAQPNKLLLSYQFGIHMGCLFSQVGISSGAAAIAAINVAKRPENAGKLIAVIFPSFGERYISSILFRPIYNSVRRMRKR</sequence>
<reference evidence="2" key="3">
    <citation type="journal article" date="2017" name="Nature">
        <title>Genome sequence of the progenitor of the wheat D genome Aegilops tauschii.</title>
        <authorList>
            <person name="Luo M.C."/>
            <person name="Gu Y.Q."/>
            <person name="Puiu D."/>
            <person name="Wang H."/>
            <person name="Twardziok S.O."/>
            <person name="Deal K.R."/>
            <person name="Huo N."/>
            <person name="Zhu T."/>
            <person name="Wang L."/>
            <person name="Wang Y."/>
            <person name="McGuire P.E."/>
            <person name="Liu S."/>
            <person name="Long H."/>
            <person name="Ramasamy R.K."/>
            <person name="Rodriguez J.C."/>
            <person name="Van S.L."/>
            <person name="Yuan L."/>
            <person name="Wang Z."/>
            <person name="Xia Z."/>
            <person name="Xiao L."/>
            <person name="Anderson O.D."/>
            <person name="Ouyang S."/>
            <person name="Liang Y."/>
            <person name="Zimin A.V."/>
            <person name="Pertea G."/>
            <person name="Qi P."/>
            <person name="Bennetzen J.L."/>
            <person name="Dai X."/>
            <person name="Dawson M.W."/>
            <person name="Muller H.G."/>
            <person name="Kugler K."/>
            <person name="Rivarola-Duarte L."/>
            <person name="Spannagl M."/>
            <person name="Mayer K.F.X."/>
            <person name="Lu F.H."/>
            <person name="Bevan M.W."/>
            <person name="Leroy P."/>
            <person name="Li P."/>
            <person name="You F.M."/>
            <person name="Sun Q."/>
            <person name="Liu Z."/>
            <person name="Lyons E."/>
            <person name="Wicker T."/>
            <person name="Salzberg S.L."/>
            <person name="Devos K.M."/>
            <person name="Dvorak J."/>
        </authorList>
    </citation>
    <scope>NUCLEOTIDE SEQUENCE [LARGE SCALE GENOMIC DNA]</scope>
    <source>
        <strain evidence="2">cv. AL8/78</strain>
    </source>
</reference>
<dbReference type="PANTHER" id="PTHR10314">
    <property type="entry name" value="CYSTATHIONINE BETA-SYNTHASE"/>
    <property type="match status" value="1"/>
</dbReference>
<protein>
    <recommendedName>
        <fullName evidence="4">Cysteine synthase</fullName>
    </recommendedName>
</protein>
<accession>A0A453FSC1</accession>
<keyword evidence="1" id="KW-0812">Transmembrane</keyword>
<reference evidence="2" key="4">
    <citation type="submission" date="2019-03" db="UniProtKB">
        <authorList>
            <consortium name="EnsemblPlants"/>
        </authorList>
    </citation>
    <scope>IDENTIFICATION</scope>
</reference>
<dbReference type="SUPFAM" id="SSF53686">
    <property type="entry name" value="Tryptophan synthase beta subunit-like PLP-dependent enzymes"/>
    <property type="match status" value="1"/>
</dbReference>
<dbReference type="InterPro" id="IPR036052">
    <property type="entry name" value="TrpB-like_PALP_sf"/>
</dbReference>
<dbReference type="AlphaFoldDB" id="A0A453FSC1"/>
<evidence type="ECO:0000313" key="3">
    <source>
        <dbReference type="Proteomes" id="UP000015105"/>
    </source>
</evidence>
<dbReference type="EnsemblPlants" id="AET3Gv20766800.4">
    <property type="protein sequence ID" value="AET3Gv20766800.4"/>
    <property type="gene ID" value="AET3Gv20766800"/>
</dbReference>
<dbReference type="Proteomes" id="UP000015105">
    <property type="component" value="Chromosome 3D"/>
</dbReference>
<keyword evidence="1" id="KW-1133">Transmembrane helix</keyword>
<evidence type="ECO:0000256" key="1">
    <source>
        <dbReference type="SAM" id="Phobius"/>
    </source>
</evidence>
<evidence type="ECO:0000313" key="2">
    <source>
        <dbReference type="EnsemblPlants" id="AET3Gv20766800.4"/>
    </source>
</evidence>
<organism evidence="2 3">
    <name type="scientific">Aegilops tauschii subsp. strangulata</name>
    <name type="common">Goatgrass</name>
    <dbReference type="NCBI Taxonomy" id="200361"/>
    <lineage>
        <taxon>Eukaryota</taxon>
        <taxon>Viridiplantae</taxon>
        <taxon>Streptophyta</taxon>
        <taxon>Embryophyta</taxon>
        <taxon>Tracheophyta</taxon>
        <taxon>Spermatophyta</taxon>
        <taxon>Magnoliopsida</taxon>
        <taxon>Liliopsida</taxon>
        <taxon>Poales</taxon>
        <taxon>Poaceae</taxon>
        <taxon>BOP clade</taxon>
        <taxon>Pooideae</taxon>
        <taxon>Triticodae</taxon>
        <taxon>Triticeae</taxon>
        <taxon>Triticinae</taxon>
        <taxon>Aegilops</taxon>
    </lineage>
</organism>